<dbReference type="InterPro" id="IPR014043">
    <property type="entry name" value="Acyl_transferase_dom"/>
</dbReference>
<proteinExistence type="inferred from homology"/>
<comment type="caution">
    <text evidence="7">The sequence shown here is derived from an EMBL/GenBank/DDBJ whole genome shotgun (WGS) entry which is preliminary data.</text>
</comment>
<evidence type="ECO:0000256" key="4">
    <source>
        <dbReference type="PIRNR" id="PIRNR000446"/>
    </source>
</evidence>
<evidence type="ECO:0000313" key="7">
    <source>
        <dbReference type="EMBL" id="HIU49071.1"/>
    </source>
</evidence>
<dbReference type="Pfam" id="PF00698">
    <property type="entry name" value="Acyl_transf_1"/>
    <property type="match status" value="1"/>
</dbReference>
<keyword evidence="1 4" id="KW-0808">Transferase</keyword>
<reference evidence="7" key="2">
    <citation type="journal article" date="2021" name="PeerJ">
        <title>Extensive microbial diversity within the chicken gut microbiome revealed by metagenomics and culture.</title>
        <authorList>
            <person name="Gilroy R."/>
            <person name="Ravi A."/>
            <person name="Getino M."/>
            <person name="Pursley I."/>
            <person name="Horton D.L."/>
            <person name="Alikhan N.F."/>
            <person name="Baker D."/>
            <person name="Gharbi K."/>
            <person name="Hall N."/>
            <person name="Watson M."/>
            <person name="Adriaenssens E.M."/>
            <person name="Foster-Nyarko E."/>
            <person name="Jarju S."/>
            <person name="Secka A."/>
            <person name="Antonio M."/>
            <person name="Oren A."/>
            <person name="Chaudhuri R.R."/>
            <person name="La Ragione R."/>
            <person name="Hildebrand F."/>
            <person name="Pallen M.J."/>
        </authorList>
    </citation>
    <scope>NUCLEOTIDE SEQUENCE</scope>
    <source>
        <strain evidence="7">ChiSjej4B22-9803</strain>
    </source>
</reference>
<dbReference type="InterPro" id="IPR001227">
    <property type="entry name" value="Ac_transferase_dom_sf"/>
</dbReference>
<evidence type="ECO:0000313" key="8">
    <source>
        <dbReference type="Proteomes" id="UP000824111"/>
    </source>
</evidence>
<dbReference type="PANTHER" id="PTHR42681:SF1">
    <property type="entry name" value="MALONYL-COA-ACYL CARRIER PROTEIN TRANSACYLASE, MITOCHONDRIAL"/>
    <property type="match status" value="1"/>
</dbReference>
<reference evidence="7" key="1">
    <citation type="submission" date="2020-10" db="EMBL/GenBank/DDBJ databases">
        <authorList>
            <person name="Gilroy R."/>
        </authorList>
    </citation>
    <scope>NUCLEOTIDE SEQUENCE</scope>
    <source>
        <strain evidence="7">ChiSjej4B22-9803</strain>
    </source>
</reference>
<dbReference type="AlphaFoldDB" id="A0A9D1S6U0"/>
<dbReference type="SUPFAM" id="SSF52151">
    <property type="entry name" value="FabD/lysophospholipase-like"/>
    <property type="match status" value="1"/>
</dbReference>
<dbReference type="InterPro" id="IPR050858">
    <property type="entry name" value="Mal-CoA-ACP_Trans/PKS_FabD"/>
</dbReference>
<dbReference type="GO" id="GO:0006633">
    <property type="term" value="P:fatty acid biosynthetic process"/>
    <property type="evidence" value="ECO:0007669"/>
    <property type="project" value="TreeGrafter"/>
</dbReference>
<gene>
    <name evidence="7" type="primary">fabD</name>
    <name evidence="7" type="ORF">IAB04_06870</name>
</gene>
<dbReference type="Proteomes" id="UP000824111">
    <property type="component" value="Unassembled WGS sequence"/>
</dbReference>
<dbReference type="FunFam" id="3.30.70.250:FF:000001">
    <property type="entry name" value="Malonyl CoA-acyl carrier protein transacylase"/>
    <property type="match status" value="1"/>
</dbReference>
<dbReference type="EC" id="2.3.1.39" evidence="4"/>
<dbReference type="Gene3D" id="3.30.70.250">
    <property type="entry name" value="Malonyl-CoA ACP transacylase, ACP-binding"/>
    <property type="match status" value="1"/>
</dbReference>
<feature type="active site" evidence="5">
    <location>
        <position position="91"/>
    </location>
</feature>
<dbReference type="NCBIfam" id="TIGR00128">
    <property type="entry name" value="fabD"/>
    <property type="match status" value="1"/>
</dbReference>
<dbReference type="GO" id="GO:0004314">
    <property type="term" value="F:[acyl-carrier-protein] S-malonyltransferase activity"/>
    <property type="evidence" value="ECO:0007669"/>
    <property type="project" value="UniProtKB-EC"/>
</dbReference>
<dbReference type="InterPro" id="IPR016035">
    <property type="entry name" value="Acyl_Trfase/lysoPLipase"/>
</dbReference>
<dbReference type="PIRSF" id="PIRSF000446">
    <property type="entry name" value="Mct"/>
    <property type="match status" value="1"/>
</dbReference>
<comment type="catalytic activity">
    <reaction evidence="3 4">
        <text>holo-[ACP] + malonyl-CoA = malonyl-[ACP] + CoA</text>
        <dbReference type="Rhea" id="RHEA:41792"/>
        <dbReference type="Rhea" id="RHEA-COMP:9623"/>
        <dbReference type="Rhea" id="RHEA-COMP:9685"/>
        <dbReference type="ChEBI" id="CHEBI:57287"/>
        <dbReference type="ChEBI" id="CHEBI:57384"/>
        <dbReference type="ChEBI" id="CHEBI:64479"/>
        <dbReference type="ChEBI" id="CHEBI:78449"/>
        <dbReference type="EC" id="2.3.1.39"/>
    </reaction>
</comment>
<keyword evidence="2 4" id="KW-0012">Acyltransferase</keyword>
<evidence type="ECO:0000256" key="5">
    <source>
        <dbReference type="PIRSR" id="PIRSR000446-1"/>
    </source>
</evidence>
<name>A0A9D1S6U0_9FIRM</name>
<protein>
    <recommendedName>
        <fullName evidence="4">Malonyl CoA-acyl carrier protein transacylase</fullName>
        <ecNumber evidence="4">2.3.1.39</ecNumber>
    </recommendedName>
</protein>
<dbReference type="InterPro" id="IPR024925">
    <property type="entry name" value="Malonyl_CoA-ACP_transAc"/>
</dbReference>
<dbReference type="EMBL" id="DVND01000176">
    <property type="protein sequence ID" value="HIU49071.1"/>
    <property type="molecule type" value="Genomic_DNA"/>
</dbReference>
<evidence type="ECO:0000256" key="1">
    <source>
        <dbReference type="ARBA" id="ARBA00022679"/>
    </source>
</evidence>
<evidence type="ECO:0000256" key="3">
    <source>
        <dbReference type="ARBA" id="ARBA00048462"/>
    </source>
</evidence>
<sequence>MGKTAFVFAGQGAQAVGMGKELYDNFACAKHVFEEASESLGFSVEEMVFNGDADTLMITENTQPTIVTMSTAALRVLEEKGVQADVVAGLSLGEYTAHIASGSLEFQDAVKLVKKRGKYMQEEVPQGEGAMAAIIALAPEAVVECCEKASDLGVCAPANFNCPGQIVVSGAVASVEKCCELAKEAGAKRAMKLPVSAPFHCAMLKGAGEKLEREFRNVTVHEMQIPVITNVTADYVQSKEDIKPLLVKQVSSSVRWEDSIRRMLADGVDTFIEVGPGKALSGFIKKIDREAAAYNVEDLASLEKTLEGVKGKC</sequence>
<accession>A0A9D1S6U0</accession>
<feature type="active site" evidence="5">
    <location>
        <position position="200"/>
    </location>
</feature>
<organism evidence="7 8">
    <name type="scientific">Candidatus Avimonoglobus intestinipullorum</name>
    <dbReference type="NCBI Taxonomy" id="2840699"/>
    <lineage>
        <taxon>Bacteria</taxon>
        <taxon>Bacillati</taxon>
        <taxon>Bacillota</taxon>
        <taxon>Clostridia</taxon>
        <taxon>Eubacteriales</taxon>
        <taxon>Candidatus Avimonoglobus</taxon>
    </lineage>
</organism>
<dbReference type="SUPFAM" id="SSF55048">
    <property type="entry name" value="Probable ACP-binding domain of malonyl-CoA ACP transacylase"/>
    <property type="match status" value="1"/>
</dbReference>
<dbReference type="Gene3D" id="3.40.366.10">
    <property type="entry name" value="Malonyl-Coenzyme A Acyl Carrier Protein, domain 2"/>
    <property type="match status" value="1"/>
</dbReference>
<dbReference type="InterPro" id="IPR004410">
    <property type="entry name" value="Malonyl_CoA-ACP_transAc_FabD"/>
</dbReference>
<evidence type="ECO:0000256" key="2">
    <source>
        <dbReference type="ARBA" id="ARBA00023315"/>
    </source>
</evidence>
<dbReference type="InterPro" id="IPR016036">
    <property type="entry name" value="Malonyl_transacylase_ACP-bd"/>
</dbReference>
<dbReference type="GO" id="GO:0005829">
    <property type="term" value="C:cytosol"/>
    <property type="evidence" value="ECO:0007669"/>
    <property type="project" value="TreeGrafter"/>
</dbReference>
<dbReference type="SMART" id="SM00827">
    <property type="entry name" value="PKS_AT"/>
    <property type="match status" value="1"/>
</dbReference>
<comment type="similarity">
    <text evidence="4">Belongs to the fabD family.</text>
</comment>
<evidence type="ECO:0000259" key="6">
    <source>
        <dbReference type="SMART" id="SM00827"/>
    </source>
</evidence>
<dbReference type="PANTHER" id="PTHR42681">
    <property type="entry name" value="MALONYL-COA-ACYL CARRIER PROTEIN TRANSACYLASE, MITOCHONDRIAL"/>
    <property type="match status" value="1"/>
</dbReference>
<feature type="domain" description="Malonyl-CoA:ACP transacylase (MAT)" evidence="6">
    <location>
        <begin position="7"/>
        <end position="305"/>
    </location>
</feature>